<reference evidence="2" key="2">
    <citation type="submission" date="2021-01" db="EMBL/GenBank/DDBJ databases">
        <authorList>
            <person name="Schikora-Tamarit M.A."/>
        </authorList>
    </citation>
    <scope>NUCLEOTIDE SEQUENCE</scope>
    <source>
        <strain evidence="2">CBS2887</strain>
    </source>
</reference>
<name>A0A9P8PJY2_WICPI</name>
<reference evidence="2" key="1">
    <citation type="journal article" date="2021" name="Open Biol.">
        <title>Shared evolutionary footprints suggest mitochondrial oxidative damage underlies multiple complex I losses in fungi.</title>
        <authorList>
            <person name="Schikora-Tamarit M.A."/>
            <person name="Marcet-Houben M."/>
            <person name="Nosek J."/>
            <person name="Gabaldon T."/>
        </authorList>
    </citation>
    <scope>NUCLEOTIDE SEQUENCE</scope>
    <source>
        <strain evidence="2">CBS2887</strain>
    </source>
</reference>
<feature type="region of interest" description="Disordered" evidence="1">
    <location>
        <begin position="33"/>
        <end position="58"/>
    </location>
</feature>
<evidence type="ECO:0000313" key="2">
    <source>
        <dbReference type="EMBL" id="KAH3672975.1"/>
    </source>
</evidence>
<comment type="caution">
    <text evidence="2">The sequence shown here is derived from an EMBL/GenBank/DDBJ whole genome shotgun (WGS) entry which is preliminary data.</text>
</comment>
<accession>A0A9P8PJY2</accession>
<sequence length="95" mass="10496">MLLSVSVKDSFSSITALPDLELTVFLMNNFSSKLSPQSKSSSSSSSISSSSSKVLTPFKGRYPPNFNLELIVLGRLWLDMDGILLLTSYWNKCKL</sequence>
<organism evidence="2 3">
    <name type="scientific">Wickerhamomyces pijperi</name>
    <name type="common">Yeast</name>
    <name type="synonym">Pichia pijperi</name>
    <dbReference type="NCBI Taxonomy" id="599730"/>
    <lineage>
        <taxon>Eukaryota</taxon>
        <taxon>Fungi</taxon>
        <taxon>Dikarya</taxon>
        <taxon>Ascomycota</taxon>
        <taxon>Saccharomycotina</taxon>
        <taxon>Saccharomycetes</taxon>
        <taxon>Phaffomycetales</taxon>
        <taxon>Wickerhamomycetaceae</taxon>
        <taxon>Wickerhamomyces</taxon>
    </lineage>
</organism>
<evidence type="ECO:0000256" key="1">
    <source>
        <dbReference type="SAM" id="MobiDB-lite"/>
    </source>
</evidence>
<dbReference type="Proteomes" id="UP000774326">
    <property type="component" value="Unassembled WGS sequence"/>
</dbReference>
<dbReference type="AlphaFoldDB" id="A0A9P8PJY2"/>
<evidence type="ECO:0000313" key="3">
    <source>
        <dbReference type="Proteomes" id="UP000774326"/>
    </source>
</evidence>
<gene>
    <name evidence="2" type="ORF">WICPIJ_009947</name>
</gene>
<feature type="compositionally biased region" description="Low complexity" evidence="1">
    <location>
        <begin position="33"/>
        <end position="53"/>
    </location>
</feature>
<protein>
    <submittedName>
        <fullName evidence="2">Uncharacterized protein</fullName>
    </submittedName>
</protein>
<proteinExistence type="predicted"/>
<keyword evidence="3" id="KW-1185">Reference proteome</keyword>
<dbReference type="EMBL" id="JAEUBG010005724">
    <property type="protein sequence ID" value="KAH3672975.1"/>
    <property type="molecule type" value="Genomic_DNA"/>
</dbReference>